<keyword evidence="2" id="KW-1185">Reference proteome</keyword>
<proteinExistence type="predicted"/>
<evidence type="ECO:0000313" key="1">
    <source>
        <dbReference type="EMBL" id="MCY9549087.1"/>
    </source>
</evidence>
<organism evidence="1 2">
    <name type="scientific">Lysinibacillus xylanilyticus</name>
    <dbReference type="NCBI Taxonomy" id="582475"/>
    <lineage>
        <taxon>Bacteria</taxon>
        <taxon>Bacillati</taxon>
        <taxon>Bacillota</taxon>
        <taxon>Bacilli</taxon>
        <taxon>Bacillales</taxon>
        <taxon>Bacillaceae</taxon>
        <taxon>Lysinibacillus</taxon>
    </lineage>
</organism>
<accession>A0ABT4ETU6</accession>
<dbReference type="EMBL" id="JAMDLZ010000040">
    <property type="protein sequence ID" value="MCY9549087.1"/>
    <property type="molecule type" value="Genomic_DNA"/>
</dbReference>
<name>A0ABT4ETU6_9BACI</name>
<gene>
    <name evidence="1" type="ORF">M5W82_19590</name>
</gene>
<reference evidence="1 2" key="1">
    <citation type="submission" date="2022-05" db="EMBL/GenBank/DDBJ databases">
        <title>Genome Sequencing of Bee-Associated Microbes.</title>
        <authorList>
            <person name="Dunlap C."/>
        </authorList>
    </citation>
    <scope>NUCLEOTIDE SEQUENCE [LARGE SCALE GENOMIC DNA]</scope>
    <source>
        <strain evidence="1 2">NRRL BD-083</strain>
    </source>
</reference>
<sequence>MLTQDEFDTKKKQLLGI</sequence>
<comment type="caution">
    <text evidence="1">The sequence shown here is derived from an EMBL/GenBank/DDBJ whole genome shotgun (WGS) entry which is preliminary data.</text>
</comment>
<protein>
    <submittedName>
        <fullName evidence="1">Uncharacterized protein</fullName>
    </submittedName>
</protein>
<evidence type="ECO:0000313" key="2">
    <source>
        <dbReference type="Proteomes" id="UP001527052"/>
    </source>
</evidence>
<dbReference type="Proteomes" id="UP001527052">
    <property type="component" value="Unassembled WGS sequence"/>
</dbReference>